<dbReference type="PROSITE" id="PS00061">
    <property type="entry name" value="ADH_SHORT"/>
    <property type="match status" value="1"/>
</dbReference>
<dbReference type="InterPro" id="IPR057326">
    <property type="entry name" value="KR_dom"/>
</dbReference>
<evidence type="ECO:0000259" key="3">
    <source>
        <dbReference type="SMART" id="SM00822"/>
    </source>
</evidence>
<dbReference type="EMBL" id="JAWSTH010000068">
    <property type="protein sequence ID" value="MDW5596875.1"/>
    <property type="molecule type" value="Genomic_DNA"/>
</dbReference>
<protein>
    <submittedName>
        <fullName evidence="4">SDR family NAD(P)-dependent oxidoreductase</fullName>
    </submittedName>
</protein>
<accession>A0ABU4HU81</accession>
<dbReference type="PRINTS" id="PR00081">
    <property type="entry name" value="GDHRDH"/>
</dbReference>
<reference evidence="4 5" key="2">
    <citation type="submission" date="2023-10" db="EMBL/GenBank/DDBJ databases">
        <authorList>
            <person name="Han X.F."/>
        </authorList>
    </citation>
    <scope>NUCLEOTIDE SEQUENCE [LARGE SCALE GENOMIC DNA]</scope>
    <source>
        <strain evidence="4 5">KCTC 39840</strain>
    </source>
</reference>
<organism evidence="4 5">
    <name type="scientific">Conexibacter stalactiti</name>
    <dbReference type="NCBI Taxonomy" id="1940611"/>
    <lineage>
        <taxon>Bacteria</taxon>
        <taxon>Bacillati</taxon>
        <taxon>Actinomycetota</taxon>
        <taxon>Thermoleophilia</taxon>
        <taxon>Solirubrobacterales</taxon>
        <taxon>Conexibacteraceae</taxon>
        <taxon>Conexibacter</taxon>
    </lineage>
</organism>
<dbReference type="InterPro" id="IPR036291">
    <property type="entry name" value="NAD(P)-bd_dom_sf"/>
</dbReference>
<feature type="domain" description="Ketoreductase" evidence="3">
    <location>
        <begin position="7"/>
        <end position="186"/>
    </location>
</feature>
<dbReference type="Proteomes" id="UP001284601">
    <property type="component" value="Unassembled WGS sequence"/>
</dbReference>
<dbReference type="PANTHER" id="PTHR43477:SF1">
    <property type="entry name" value="DIHYDROANTICAPSIN 7-DEHYDROGENASE"/>
    <property type="match status" value="1"/>
</dbReference>
<dbReference type="PANTHER" id="PTHR43477">
    <property type="entry name" value="DIHYDROANTICAPSIN 7-DEHYDROGENASE"/>
    <property type="match status" value="1"/>
</dbReference>
<keyword evidence="2" id="KW-0560">Oxidoreductase</keyword>
<sequence length="246" mass="24950">MSALDGRTLLVVGGASGIGLAAARLAAARGANVVVADVDPAGAETVAALPGEIGFVHADATDPAGPEAAVAELLARHGRLDALLATVGGAVLGDAAELDPATWERELSFNLTSAYLCCRAATPQMKAQRSGAIVLTSSGQAVMSAADRAGYAAAKAGVISYTRSLAGALAPDRVRVNCIAPGPTDTPRFRAMNGGEEGVERVRQMMPLGEIPRPEDCAEVALFLLSDAARQVTGQTVHVNGGLLMP</sequence>
<dbReference type="SMART" id="SM00822">
    <property type="entry name" value="PKS_KR"/>
    <property type="match status" value="1"/>
</dbReference>
<evidence type="ECO:0000313" key="5">
    <source>
        <dbReference type="Proteomes" id="UP001284601"/>
    </source>
</evidence>
<dbReference type="PRINTS" id="PR00080">
    <property type="entry name" value="SDRFAMILY"/>
</dbReference>
<gene>
    <name evidence="4" type="ORF">R7226_21185</name>
</gene>
<dbReference type="SUPFAM" id="SSF51735">
    <property type="entry name" value="NAD(P)-binding Rossmann-fold domains"/>
    <property type="match status" value="1"/>
</dbReference>
<dbReference type="RefSeq" id="WP_318599312.1">
    <property type="nucleotide sequence ID" value="NZ_JAWSTH010000068.1"/>
</dbReference>
<dbReference type="Gene3D" id="3.40.50.720">
    <property type="entry name" value="NAD(P)-binding Rossmann-like Domain"/>
    <property type="match status" value="1"/>
</dbReference>
<dbReference type="InterPro" id="IPR020904">
    <property type="entry name" value="Sc_DH/Rdtase_CS"/>
</dbReference>
<reference evidence="5" key="1">
    <citation type="submission" date="2023-07" db="EMBL/GenBank/DDBJ databases">
        <title>Conexibacter stalactiti sp. nov., isolated from stalactites in a lava cave and emended description of the genus Conexibacter.</title>
        <authorList>
            <person name="Lee S.D."/>
        </authorList>
    </citation>
    <scope>NUCLEOTIDE SEQUENCE [LARGE SCALE GENOMIC DNA]</scope>
    <source>
        <strain evidence="5">KCTC 39840</strain>
    </source>
</reference>
<dbReference type="Pfam" id="PF13561">
    <property type="entry name" value="adh_short_C2"/>
    <property type="match status" value="1"/>
</dbReference>
<name>A0ABU4HU81_9ACTN</name>
<dbReference type="InterPro" id="IPR002347">
    <property type="entry name" value="SDR_fam"/>
</dbReference>
<proteinExistence type="inferred from homology"/>
<comment type="similarity">
    <text evidence="1">Belongs to the short-chain dehydrogenases/reductases (SDR) family.</text>
</comment>
<keyword evidence="5" id="KW-1185">Reference proteome</keyword>
<evidence type="ECO:0000256" key="1">
    <source>
        <dbReference type="ARBA" id="ARBA00006484"/>
    </source>
</evidence>
<dbReference type="InterPro" id="IPR051122">
    <property type="entry name" value="SDR_DHRS6-like"/>
</dbReference>
<evidence type="ECO:0000256" key="2">
    <source>
        <dbReference type="ARBA" id="ARBA00023002"/>
    </source>
</evidence>
<dbReference type="CDD" id="cd05233">
    <property type="entry name" value="SDR_c"/>
    <property type="match status" value="1"/>
</dbReference>
<comment type="caution">
    <text evidence="4">The sequence shown here is derived from an EMBL/GenBank/DDBJ whole genome shotgun (WGS) entry which is preliminary data.</text>
</comment>
<evidence type="ECO:0000313" key="4">
    <source>
        <dbReference type="EMBL" id="MDW5596875.1"/>
    </source>
</evidence>